<accession>A0A9I9CKR8</accession>
<dbReference type="EnsemblPlants" id="MELO3C005090.2.1">
    <property type="protein sequence ID" value="MELO3C005090.2.1"/>
    <property type="gene ID" value="MELO3C005090.2"/>
</dbReference>
<evidence type="ECO:0000313" key="1">
    <source>
        <dbReference type="EnsemblPlants" id="MELO3C005090.2.1"/>
    </source>
</evidence>
<proteinExistence type="predicted"/>
<name>A0A9I9CKR8_CUCME</name>
<protein>
    <submittedName>
        <fullName evidence="1">Uncharacterized protein</fullName>
    </submittedName>
</protein>
<organism evidence="1">
    <name type="scientific">Cucumis melo</name>
    <name type="common">Muskmelon</name>
    <dbReference type="NCBI Taxonomy" id="3656"/>
    <lineage>
        <taxon>Eukaryota</taxon>
        <taxon>Viridiplantae</taxon>
        <taxon>Streptophyta</taxon>
        <taxon>Embryophyta</taxon>
        <taxon>Tracheophyta</taxon>
        <taxon>Spermatophyta</taxon>
        <taxon>Magnoliopsida</taxon>
        <taxon>eudicotyledons</taxon>
        <taxon>Gunneridae</taxon>
        <taxon>Pentapetalae</taxon>
        <taxon>rosids</taxon>
        <taxon>fabids</taxon>
        <taxon>Cucurbitales</taxon>
        <taxon>Cucurbitaceae</taxon>
        <taxon>Benincaseae</taxon>
        <taxon>Cucumis</taxon>
    </lineage>
</organism>
<dbReference type="Gramene" id="MELO3C005090.2.1">
    <property type="protein sequence ID" value="MELO3C005090.2.1"/>
    <property type="gene ID" value="MELO3C005090.2"/>
</dbReference>
<reference evidence="1" key="1">
    <citation type="submission" date="2023-03" db="UniProtKB">
        <authorList>
            <consortium name="EnsemblPlants"/>
        </authorList>
    </citation>
    <scope>IDENTIFICATION</scope>
</reference>
<sequence length="69" mass="8063">MASDPTSCVKEQQRSLGLFCEDLIATSGRRRRLQANGGDARRAEEEEEESMRDWRRAGEKKRKIRCFFL</sequence>
<dbReference type="AlphaFoldDB" id="A0A9I9CKR8"/>